<proteinExistence type="predicted"/>
<dbReference type="EnsemblBacteria" id="CAD73503">
    <property type="protein sequence ID" value="CAD73503"/>
    <property type="gene ID" value="RB3949"/>
</dbReference>
<evidence type="ECO:0000313" key="3">
    <source>
        <dbReference type="Proteomes" id="UP000001025"/>
    </source>
</evidence>
<feature type="compositionally biased region" description="Polar residues" evidence="1">
    <location>
        <begin position="64"/>
        <end position="79"/>
    </location>
</feature>
<name>Q7UTD4_RHOBA</name>
<organism evidence="2 3">
    <name type="scientific">Rhodopirellula baltica (strain DSM 10527 / NCIMB 13988 / SH1)</name>
    <dbReference type="NCBI Taxonomy" id="243090"/>
    <lineage>
        <taxon>Bacteria</taxon>
        <taxon>Pseudomonadati</taxon>
        <taxon>Planctomycetota</taxon>
        <taxon>Planctomycetia</taxon>
        <taxon>Pirellulales</taxon>
        <taxon>Pirellulaceae</taxon>
        <taxon>Rhodopirellula</taxon>
    </lineage>
</organism>
<dbReference type="EMBL" id="BX294139">
    <property type="protein sequence ID" value="CAD73503.1"/>
    <property type="molecule type" value="Genomic_DNA"/>
</dbReference>
<evidence type="ECO:0000256" key="1">
    <source>
        <dbReference type="SAM" id="MobiDB-lite"/>
    </source>
</evidence>
<dbReference type="KEGG" id="rba:RB3949"/>
<keyword evidence="3" id="KW-1185">Reference proteome</keyword>
<dbReference type="STRING" id="243090.RB3949"/>
<accession>Q7UTD4</accession>
<dbReference type="HOGENOM" id="CLU_2603649_0_0_0"/>
<dbReference type="AlphaFoldDB" id="Q7UTD4"/>
<reference evidence="2 3" key="1">
    <citation type="journal article" date="2003" name="Proc. Natl. Acad. Sci. U.S.A.">
        <title>Complete genome sequence of the marine planctomycete Pirellula sp. strain 1.</title>
        <authorList>
            <person name="Gloeckner F.O."/>
            <person name="Kube M."/>
            <person name="Bauer M."/>
            <person name="Teeling H."/>
            <person name="Lombardot T."/>
            <person name="Ludwig W."/>
            <person name="Gade D."/>
            <person name="Beck A."/>
            <person name="Borzym K."/>
            <person name="Heitmann K."/>
            <person name="Rabus R."/>
            <person name="Schlesner H."/>
            <person name="Amann R."/>
            <person name="Reinhardt R."/>
        </authorList>
    </citation>
    <scope>NUCLEOTIDE SEQUENCE [LARGE SCALE GENOMIC DNA]</scope>
    <source>
        <strain evidence="3">DSM 10527 / NCIMB 13988 / SH1</strain>
    </source>
</reference>
<evidence type="ECO:0000313" key="2">
    <source>
        <dbReference type="EMBL" id="CAD73503.1"/>
    </source>
</evidence>
<dbReference type="InParanoid" id="Q7UTD4"/>
<protein>
    <submittedName>
        <fullName evidence="2">Uncharacterized protein</fullName>
    </submittedName>
</protein>
<feature type="region of interest" description="Disordered" evidence="1">
    <location>
        <begin position="42"/>
        <end position="79"/>
    </location>
</feature>
<dbReference type="Proteomes" id="UP000001025">
    <property type="component" value="Chromosome"/>
</dbReference>
<sequence length="79" mass="8649">MLKGRHRWHPIRDAVRLHVREAMASSNIDPLATLSLGMLPPHAPSPILLTTTPDHPVPSVPQFHESSQLDEPSSTASLT</sequence>
<gene>
    <name evidence="2" type="ordered locus">RB3949</name>
</gene>